<evidence type="ECO:0000313" key="2">
    <source>
        <dbReference type="EMBL" id="USW59036.1"/>
    </source>
</evidence>
<dbReference type="AlphaFoldDB" id="A0A9Q9B9W7"/>
<sequence>MPLSQKQMEYLALAWQCFDAEPKIDYDRFKEVAGLASAASARELMRVTKKKLKEEYGALSGGMKGVNAANGNTPNGSATTSPVKKAPRTPAPKRAGGRTSASASAAKRARSDLTSNDDDSNDNDDEEHLDTPVAKKIKTPAPSTKKKTENGVVAVKKEPVARDDGSDDDGDFLG</sequence>
<dbReference type="EMBL" id="CP099429">
    <property type="protein sequence ID" value="USW59036.1"/>
    <property type="molecule type" value="Genomic_DNA"/>
</dbReference>
<dbReference type="OrthoDB" id="5403747at2759"/>
<feature type="compositionally biased region" description="Acidic residues" evidence="1">
    <location>
        <begin position="115"/>
        <end position="128"/>
    </location>
</feature>
<protein>
    <submittedName>
        <fullName evidence="2">Uncharacterized protein</fullName>
    </submittedName>
</protein>
<evidence type="ECO:0000313" key="3">
    <source>
        <dbReference type="Proteomes" id="UP001056384"/>
    </source>
</evidence>
<evidence type="ECO:0000256" key="1">
    <source>
        <dbReference type="SAM" id="MobiDB-lite"/>
    </source>
</evidence>
<keyword evidence="3" id="KW-1185">Reference proteome</keyword>
<feature type="compositionally biased region" description="Basic and acidic residues" evidence="1">
    <location>
        <begin position="155"/>
        <end position="164"/>
    </location>
</feature>
<feature type="compositionally biased region" description="Low complexity" evidence="1">
    <location>
        <begin position="93"/>
        <end position="106"/>
    </location>
</feature>
<feature type="compositionally biased region" description="Acidic residues" evidence="1">
    <location>
        <begin position="165"/>
        <end position="174"/>
    </location>
</feature>
<accession>A0A9Q9B9W7</accession>
<feature type="region of interest" description="Disordered" evidence="1">
    <location>
        <begin position="59"/>
        <end position="174"/>
    </location>
</feature>
<proteinExistence type="predicted"/>
<gene>
    <name evidence="2" type="ORF">Slin15195_G123550</name>
</gene>
<organism evidence="2 3">
    <name type="scientific">Septoria linicola</name>
    <dbReference type="NCBI Taxonomy" id="215465"/>
    <lineage>
        <taxon>Eukaryota</taxon>
        <taxon>Fungi</taxon>
        <taxon>Dikarya</taxon>
        <taxon>Ascomycota</taxon>
        <taxon>Pezizomycotina</taxon>
        <taxon>Dothideomycetes</taxon>
        <taxon>Dothideomycetidae</taxon>
        <taxon>Mycosphaerellales</taxon>
        <taxon>Mycosphaerellaceae</taxon>
        <taxon>Septoria</taxon>
    </lineage>
</organism>
<name>A0A9Q9B9W7_9PEZI</name>
<feature type="compositionally biased region" description="Polar residues" evidence="1">
    <location>
        <begin position="69"/>
        <end position="82"/>
    </location>
</feature>
<reference evidence="2" key="1">
    <citation type="submission" date="2022-06" db="EMBL/GenBank/DDBJ databases">
        <title>Complete genome sequences of two strains of the flax pathogen Septoria linicola.</title>
        <authorList>
            <person name="Lapalu N."/>
            <person name="Simon A."/>
            <person name="Demenou B."/>
            <person name="Paumier D."/>
            <person name="Guillot M.-P."/>
            <person name="Gout L."/>
            <person name="Valade R."/>
        </authorList>
    </citation>
    <scope>NUCLEOTIDE SEQUENCE</scope>
    <source>
        <strain evidence="2">SE15195</strain>
    </source>
</reference>
<dbReference type="Proteomes" id="UP001056384">
    <property type="component" value="Chromosome 12"/>
</dbReference>